<feature type="compositionally biased region" description="Polar residues" evidence="1">
    <location>
        <begin position="1"/>
        <end position="15"/>
    </location>
</feature>
<organism evidence="2 3">
    <name type="scientific">Lophiostoma macrostomum CBS 122681</name>
    <dbReference type="NCBI Taxonomy" id="1314788"/>
    <lineage>
        <taxon>Eukaryota</taxon>
        <taxon>Fungi</taxon>
        <taxon>Dikarya</taxon>
        <taxon>Ascomycota</taxon>
        <taxon>Pezizomycotina</taxon>
        <taxon>Dothideomycetes</taxon>
        <taxon>Pleosporomycetidae</taxon>
        <taxon>Pleosporales</taxon>
        <taxon>Lophiostomataceae</taxon>
        <taxon>Lophiostoma</taxon>
    </lineage>
</organism>
<evidence type="ECO:0000256" key="1">
    <source>
        <dbReference type="SAM" id="MobiDB-lite"/>
    </source>
</evidence>
<feature type="region of interest" description="Disordered" evidence="1">
    <location>
        <begin position="1"/>
        <end position="62"/>
    </location>
</feature>
<feature type="compositionally biased region" description="Acidic residues" evidence="1">
    <location>
        <begin position="344"/>
        <end position="368"/>
    </location>
</feature>
<dbReference type="Proteomes" id="UP000799324">
    <property type="component" value="Unassembled WGS sequence"/>
</dbReference>
<sequence>MSETNASTKDTQPSSGAPGPTLVHTPPPVPLSLKMEAEAERTRSEALKKKLSVPKSPKEAGITQKMFNKLKGNRGNEKGLRRHLERPVPAKLQRKCTSHCHAKSDMMYTIFSFQFDSQIVEDMPKLDIIHGDQQTAFEFGIPSADLAGWLGLEVAHEVAEQVYKRYFRYAEEPKLADDVEAFLSADPFSLGIPIAQTLKKLTIDWRFESEAVITGDADSKTYSAPRTLDLTVSKVLESKALEALELIPKENEVEIRNNVSLAVYGRSDLNGLADELERLRVVYDYLKEKHISFSFRQEIIFHDLDLAEYFITPRDTWIAELSKQEDTFRERWESFVAPKWRPDEEAESDEDDYDWSEEDHWEDMEDGSDVEHSADSEVD</sequence>
<keyword evidence="3" id="KW-1185">Reference proteome</keyword>
<feature type="compositionally biased region" description="Basic and acidic residues" evidence="1">
    <location>
        <begin position="35"/>
        <end position="48"/>
    </location>
</feature>
<accession>A0A6A6T987</accession>
<feature type="region of interest" description="Disordered" evidence="1">
    <location>
        <begin position="340"/>
        <end position="379"/>
    </location>
</feature>
<feature type="compositionally biased region" description="Basic and acidic residues" evidence="1">
    <location>
        <begin position="369"/>
        <end position="379"/>
    </location>
</feature>
<name>A0A6A6T987_9PLEO</name>
<dbReference type="EMBL" id="MU004335">
    <property type="protein sequence ID" value="KAF2656499.1"/>
    <property type="molecule type" value="Genomic_DNA"/>
</dbReference>
<evidence type="ECO:0000313" key="3">
    <source>
        <dbReference type="Proteomes" id="UP000799324"/>
    </source>
</evidence>
<reference evidence="2" key="1">
    <citation type="journal article" date="2020" name="Stud. Mycol.">
        <title>101 Dothideomycetes genomes: a test case for predicting lifestyles and emergence of pathogens.</title>
        <authorList>
            <person name="Haridas S."/>
            <person name="Albert R."/>
            <person name="Binder M."/>
            <person name="Bloem J."/>
            <person name="Labutti K."/>
            <person name="Salamov A."/>
            <person name="Andreopoulos B."/>
            <person name="Baker S."/>
            <person name="Barry K."/>
            <person name="Bills G."/>
            <person name="Bluhm B."/>
            <person name="Cannon C."/>
            <person name="Castanera R."/>
            <person name="Culley D."/>
            <person name="Daum C."/>
            <person name="Ezra D."/>
            <person name="Gonzalez J."/>
            <person name="Henrissat B."/>
            <person name="Kuo A."/>
            <person name="Liang C."/>
            <person name="Lipzen A."/>
            <person name="Lutzoni F."/>
            <person name="Magnuson J."/>
            <person name="Mondo S."/>
            <person name="Nolan M."/>
            <person name="Ohm R."/>
            <person name="Pangilinan J."/>
            <person name="Park H.-J."/>
            <person name="Ramirez L."/>
            <person name="Alfaro M."/>
            <person name="Sun H."/>
            <person name="Tritt A."/>
            <person name="Yoshinaga Y."/>
            <person name="Zwiers L.-H."/>
            <person name="Turgeon B."/>
            <person name="Goodwin S."/>
            <person name="Spatafora J."/>
            <person name="Crous P."/>
            <person name="Grigoriev I."/>
        </authorList>
    </citation>
    <scope>NUCLEOTIDE SEQUENCE</scope>
    <source>
        <strain evidence="2">CBS 122681</strain>
    </source>
</reference>
<gene>
    <name evidence="2" type="ORF">K491DRAFT_757454</name>
</gene>
<dbReference type="AlphaFoldDB" id="A0A6A6T987"/>
<evidence type="ECO:0000313" key="2">
    <source>
        <dbReference type="EMBL" id="KAF2656499.1"/>
    </source>
</evidence>
<proteinExistence type="predicted"/>
<protein>
    <submittedName>
        <fullName evidence="2">Uncharacterized protein</fullName>
    </submittedName>
</protein>